<comment type="caution">
    <text evidence="1">The sequence shown here is derived from an EMBL/GenBank/DDBJ whole genome shotgun (WGS) entry which is preliminary data.</text>
</comment>
<name>A0AAV7WNS2_PLEWA</name>
<dbReference type="AlphaFoldDB" id="A0AAV7WNS2"/>
<organism evidence="1 2">
    <name type="scientific">Pleurodeles waltl</name>
    <name type="common">Iberian ribbed newt</name>
    <dbReference type="NCBI Taxonomy" id="8319"/>
    <lineage>
        <taxon>Eukaryota</taxon>
        <taxon>Metazoa</taxon>
        <taxon>Chordata</taxon>
        <taxon>Craniata</taxon>
        <taxon>Vertebrata</taxon>
        <taxon>Euteleostomi</taxon>
        <taxon>Amphibia</taxon>
        <taxon>Batrachia</taxon>
        <taxon>Caudata</taxon>
        <taxon>Salamandroidea</taxon>
        <taxon>Salamandridae</taxon>
        <taxon>Pleurodelinae</taxon>
        <taxon>Pleurodeles</taxon>
    </lineage>
</organism>
<evidence type="ECO:0000313" key="2">
    <source>
        <dbReference type="Proteomes" id="UP001066276"/>
    </source>
</evidence>
<protein>
    <submittedName>
        <fullName evidence="1">Uncharacterized protein</fullName>
    </submittedName>
</protein>
<dbReference type="Proteomes" id="UP001066276">
    <property type="component" value="Chromosome 1_1"/>
</dbReference>
<proteinExistence type="predicted"/>
<dbReference type="EMBL" id="JANPWB010000001">
    <property type="protein sequence ID" value="KAJ1215704.1"/>
    <property type="molecule type" value="Genomic_DNA"/>
</dbReference>
<evidence type="ECO:0000313" key="1">
    <source>
        <dbReference type="EMBL" id="KAJ1215704.1"/>
    </source>
</evidence>
<gene>
    <name evidence="1" type="ORF">NDU88_003312</name>
</gene>
<sequence length="96" mass="10563">MPGPPPLRPCPALLRLLPRYPPHARCWSHCEEPSPALSLLSERARHLLPIPAPQEEQQGLLAFETQCRTHGDQVSTHSGAAIFNRPESSVPLTAET</sequence>
<keyword evidence="2" id="KW-1185">Reference proteome</keyword>
<reference evidence="1" key="1">
    <citation type="journal article" date="2022" name="bioRxiv">
        <title>Sequencing and chromosome-scale assembly of the giantPleurodeles waltlgenome.</title>
        <authorList>
            <person name="Brown T."/>
            <person name="Elewa A."/>
            <person name="Iarovenko S."/>
            <person name="Subramanian E."/>
            <person name="Araus A.J."/>
            <person name="Petzold A."/>
            <person name="Susuki M."/>
            <person name="Suzuki K.-i.T."/>
            <person name="Hayashi T."/>
            <person name="Toyoda A."/>
            <person name="Oliveira C."/>
            <person name="Osipova E."/>
            <person name="Leigh N.D."/>
            <person name="Simon A."/>
            <person name="Yun M.H."/>
        </authorList>
    </citation>
    <scope>NUCLEOTIDE SEQUENCE</scope>
    <source>
        <strain evidence="1">20211129_DDA</strain>
        <tissue evidence="1">Liver</tissue>
    </source>
</reference>
<accession>A0AAV7WNS2</accession>